<dbReference type="Gene3D" id="3.30.420.10">
    <property type="entry name" value="Ribonuclease H-like superfamily/Ribonuclease H"/>
    <property type="match status" value="1"/>
</dbReference>
<comment type="caution">
    <text evidence="3">The sequence shown here is derived from an EMBL/GenBank/DDBJ whole genome shotgun (WGS) entry which is preliminary data.</text>
</comment>
<dbReference type="RefSeq" id="WP_125001635.1">
    <property type="nucleotide sequence ID" value="NZ_RQXT01000025.1"/>
</dbReference>
<dbReference type="InterPro" id="IPR015378">
    <property type="entry name" value="Transposase-like_Mu_C"/>
</dbReference>
<evidence type="ECO:0000313" key="4">
    <source>
        <dbReference type="Proteomes" id="UP000273786"/>
    </source>
</evidence>
<evidence type="ECO:0000259" key="2">
    <source>
        <dbReference type="PROSITE" id="PS51702"/>
    </source>
</evidence>
<dbReference type="Gene3D" id="1.10.10.10">
    <property type="entry name" value="Winged helix-like DNA-binding domain superfamily/Winged helix DNA-binding domain"/>
    <property type="match status" value="1"/>
</dbReference>
<evidence type="ECO:0000259" key="1">
    <source>
        <dbReference type="PROSITE" id="PS50994"/>
    </source>
</evidence>
<dbReference type="Pfam" id="PF09299">
    <property type="entry name" value="Mu-transpos_C"/>
    <property type="match status" value="1"/>
</dbReference>
<gene>
    <name evidence="3" type="ORF">EH240_19820</name>
</gene>
<reference evidence="3 4" key="1">
    <citation type="submission" date="2018-11" db="EMBL/GenBank/DDBJ databases">
        <title>the genome of Mesorhizobium tamadayense DSM 28320.</title>
        <authorList>
            <person name="Gao J."/>
        </authorList>
    </citation>
    <scope>NUCLEOTIDE SEQUENCE [LARGE SCALE GENOMIC DNA]</scope>
    <source>
        <strain evidence="3 4">DSM 28320</strain>
    </source>
</reference>
<dbReference type="InterPro" id="IPR001584">
    <property type="entry name" value="Integrase_cat-core"/>
</dbReference>
<feature type="domain" description="HTH Mu-type" evidence="2">
    <location>
        <begin position="3"/>
        <end position="73"/>
    </location>
</feature>
<dbReference type="Proteomes" id="UP000273786">
    <property type="component" value="Unassembled WGS sequence"/>
</dbReference>
<organism evidence="3 4">
    <name type="scientific">Mesorhizobium tamadayense</name>
    <dbReference type="NCBI Taxonomy" id="425306"/>
    <lineage>
        <taxon>Bacteria</taxon>
        <taxon>Pseudomonadati</taxon>
        <taxon>Pseudomonadota</taxon>
        <taxon>Alphaproteobacteria</taxon>
        <taxon>Hyphomicrobiales</taxon>
        <taxon>Phyllobacteriaceae</taxon>
        <taxon>Mesorhizobium</taxon>
    </lineage>
</organism>
<dbReference type="EMBL" id="RQXT01000025">
    <property type="protein sequence ID" value="RRH98047.1"/>
    <property type="molecule type" value="Genomic_DNA"/>
</dbReference>
<name>A0A3P3FIC7_9HYPH</name>
<dbReference type="InterPro" id="IPR009061">
    <property type="entry name" value="DNA-bd_dom_put_sf"/>
</dbReference>
<evidence type="ECO:0000313" key="3">
    <source>
        <dbReference type="EMBL" id="RRH98047.1"/>
    </source>
</evidence>
<dbReference type="SUPFAM" id="SSF53098">
    <property type="entry name" value="Ribonuclease H-like"/>
    <property type="match status" value="1"/>
</dbReference>
<dbReference type="Pfam" id="PF02316">
    <property type="entry name" value="HTH_Tnp_Mu_1"/>
    <property type="match status" value="1"/>
</dbReference>
<dbReference type="InterPro" id="IPR012337">
    <property type="entry name" value="RNaseH-like_sf"/>
</dbReference>
<dbReference type="InterPro" id="IPR036388">
    <property type="entry name" value="WH-like_DNA-bd_sf"/>
</dbReference>
<dbReference type="SUPFAM" id="SSF46955">
    <property type="entry name" value="Putative DNA-binding domain"/>
    <property type="match status" value="1"/>
</dbReference>
<dbReference type="InterPro" id="IPR003314">
    <property type="entry name" value="Mu-type_HTH"/>
</dbReference>
<accession>A0A3P3FIC7</accession>
<keyword evidence="4" id="KW-1185">Reference proteome</keyword>
<dbReference type="PANTHER" id="PTHR35004:SF7">
    <property type="entry name" value="INTEGRASE PROTEIN"/>
    <property type="match status" value="1"/>
</dbReference>
<dbReference type="AlphaFoldDB" id="A0A3P3FIC7"/>
<dbReference type="InterPro" id="IPR036397">
    <property type="entry name" value="RNaseH_sf"/>
</dbReference>
<dbReference type="OrthoDB" id="5287589at2"/>
<dbReference type="Pfam" id="PF00665">
    <property type="entry name" value="rve"/>
    <property type="match status" value="1"/>
</dbReference>
<proteinExistence type="predicted"/>
<dbReference type="PROSITE" id="PS51702">
    <property type="entry name" value="HTH_MU"/>
    <property type="match status" value="1"/>
</dbReference>
<dbReference type="GO" id="GO:0003677">
    <property type="term" value="F:DNA binding"/>
    <property type="evidence" value="ECO:0007669"/>
    <property type="project" value="InterPro"/>
</dbReference>
<dbReference type="PANTHER" id="PTHR35004">
    <property type="entry name" value="TRANSPOSASE RV3428C-RELATED"/>
    <property type="match status" value="1"/>
</dbReference>
<feature type="domain" description="Integrase catalytic" evidence="1">
    <location>
        <begin position="275"/>
        <end position="442"/>
    </location>
</feature>
<sequence>MNEWLTAREIAAEALPDMPETERGVQILAARAGWDERAQARKRPGQGGATEYHASLLPVLAQVAYRQKHMVVERPVAPVKAAPDTSLTDRAQKERDARLAIVAAFETFSRGLQLGYATRVQVFTDKFNASSLTIEPWVREIVPSLSKRSLARWQSQKRDGKINALGHDPAQARKGTGVLETANGGAVRSFMLALIAHQPHLSGHHVRTLCRSEFGDTLKVVSKGVETVISMPPVRTFQHALKGLKASHKVELIKLTNPDRYRSHLAPAGVGMLRHVTEPNQLWQIDASPVDALCVDGRHSVYACIDIATRRTVWQLSRTPRASAVALLMRKAILEWGVPQQVTTDNGSDFVAEDTQRLFLSLDINPDASDAYSPEQKGHVERVIKTFQHDVGPLLPGFVGHSVEDRKAIESRKSFAQRLGETEAVTFSVSLTGPQLQKHIDDWARLIYQHRPHAGLDKVTPFAKAQSSSTPVRYVAERALDLLLMPVAGSDGQRIVTKLGIRIDGYHYMTPTILPGTPVFVRMDPNDAGRAYAFAQDGAEFLGEAICPELSGLHPETLVRAAKEIRGELVDERTRNLKADMKKLAKGSSLIERALEVARRDMPNVVPLPKREQVHSTPQISAAIEAMSERLNPSKPLDPAAAAAHRRLIEEMRAEDEAELIASTEAILEQRMAEVEAERTAHLPANVVALPETPMERYRRALMYRERMKTGALSAPDAMWLGGYVTSAEFKAQSAIHEDFGDAYLS</sequence>
<protein>
    <submittedName>
        <fullName evidence="3">Integrase</fullName>
    </submittedName>
</protein>
<dbReference type="GO" id="GO:0015074">
    <property type="term" value="P:DNA integration"/>
    <property type="evidence" value="ECO:0007669"/>
    <property type="project" value="InterPro"/>
</dbReference>
<dbReference type="PROSITE" id="PS50994">
    <property type="entry name" value="INTEGRASE"/>
    <property type="match status" value="1"/>
</dbReference>